<dbReference type="EMBL" id="KN555902">
    <property type="protein sequence ID" value="KHJ88394.1"/>
    <property type="molecule type" value="Genomic_DNA"/>
</dbReference>
<dbReference type="Proteomes" id="UP000053660">
    <property type="component" value="Unassembled WGS sequence"/>
</dbReference>
<evidence type="ECO:0000256" key="5">
    <source>
        <dbReference type="ARBA" id="ARBA00022723"/>
    </source>
</evidence>
<dbReference type="PRINTS" id="PR00068">
    <property type="entry name" value="CUZNDISMTASE"/>
</dbReference>
<evidence type="ECO:0000256" key="10">
    <source>
        <dbReference type="ARBA" id="ARBA00023157"/>
    </source>
</evidence>
<protein>
    <recommendedName>
        <fullName evidence="4">superoxide dismutase</fullName>
        <ecNumber evidence="4">1.15.1.1</ecNumber>
    </recommendedName>
</protein>
<keyword evidence="14" id="KW-1185">Reference proteome</keyword>
<dbReference type="Pfam" id="PF00080">
    <property type="entry name" value="Sod_Cu"/>
    <property type="match status" value="1"/>
</dbReference>
<dbReference type="GO" id="GO:0004784">
    <property type="term" value="F:superoxide dismutase activity"/>
    <property type="evidence" value="ECO:0007669"/>
    <property type="project" value="UniProtKB-EC"/>
</dbReference>
<dbReference type="OrthoDB" id="2015551at2759"/>
<comment type="cofactor">
    <cofactor evidence="2">
        <name>Zn(2+)</name>
        <dbReference type="ChEBI" id="CHEBI:29105"/>
    </cofactor>
</comment>
<accession>A0A0B1STV6</accession>
<feature type="non-terminal residue" evidence="13">
    <location>
        <position position="1"/>
    </location>
</feature>
<dbReference type="InterPro" id="IPR001424">
    <property type="entry name" value="SOD_Cu_Zn_dom"/>
</dbReference>
<comment type="similarity">
    <text evidence="3">Belongs to the Cu-Zn superoxide dismutase family.</text>
</comment>
<gene>
    <name evidence="13" type="ORF">OESDEN_11813</name>
</gene>
<keyword evidence="9" id="KW-0186">Copper</keyword>
<evidence type="ECO:0000256" key="7">
    <source>
        <dbReference type="ARBA" id="ARBA00022862"/>
    </source>
</evidence>
<evidence type="ECO:0000256" key="8">
    <source>
        <dbReference type="ARBA" id="ARBA00023002"/>
    </source>
</evidence>
<evidence type="ECO:0000256" key="11">
    <source>
        <dbReference type="ARBA" id="ARBA00049204"/>
    </source>
</evidence>
<dbReference type="AlphaFoldDB" id="A0A0B1STV6"/>
<evidence type="ECO:0000256" key="2">
    <source>
        <dbReference type="ARBA" id="ARBA00001947"/>
    </source>
</evidence>
<dbReference type="PANTHER" id="PTHR10003">
    <property type="entry name" value="SUPEROXIDE DISMUTASE CU-ZN -RELATED"/>
    <property type="match status" value="1"/>
</dbReference>
<dbReference type="SUPFAM" id="SSF49329">
    <property type="entry name" value="Cu,Zn superoxide dismutase-like"/>
    <property type="match status" value="1"/>
</dbReference>
<dbReference type="Gene3D" id="2.60.40.200">
    <property type="entry name" value="Superoxide dismutase, copper/zinc binding domain"/>
    <property type="match status" value="1"/>
</dbReference>
<feature type="domain" description="Superoxide dismutase copper/zinc binding" evidence="12">
    <location>
        <begin position="35"/>
        <end position="159"/>
    </location>
</feature>
<dbReference type="InterPro" id="IPR018152">
    <property type="entry name" value="SOD_Cu/Zn_BS"/>
</dbReference>
<evidence type="ECO:0000256" key="4">
    <source>
        <dbReference type="ARBA" id="ARBA00012682"/>
    </source>
</evidence>
<dbReference type="InterPro" id="IPR036423">
    <property type="entry name" value="SOD-like_Cu/Zn_dom_sf"/>
</dbReference>
<dbReference type="PROSITE" id="PS00332">
    <property type="entry name" value="SOD_CU_ZN_2"/>
    <property type="match status" value="1"/>
</dbReference>
<proteinExistence type="inferred from homology"/>
<keyword evidence="8" id="KW-0560">Oxidoreductase</keyword>
<keyword evidence="6" id="KW-0862">Zinc</keyword>
<evidence type="ECO:0000256" key="9">
    <source>
        <dbReference type="ARBA" id="ARBA00023008"/>
    </source>
</evidence>
<name>A0A0B1STV6_OESDE</name>
<comment type="cofactor">
    <cofactor evidence="1">
        <name>Cu cation</name>
        <dbReference type="ChEBI" id="CHEBI:23378"/>
    </cofactor>
</comment>
<dbReference type="EC" id="1.15.1.1" evidence="4"/>
<comment type="catalytic activity">
    <reaction evidence="11">
        <text>2 superoxide + 2 H(+) = H2O2 + O2</text>
        <dbReference type="Rhea" id="RHEA:20696"/>
        <dbReference type="ChEBI" id="CHEBI:15378"/>
        <dbReference type="ChEBI" id="CHEBI:15379"/>
        <dbReference type="ChEBI" id="CHEBI:16240"/>
        <dbReference type="ChEBI" id="CHEBI:18421"/>
        <dbReference type="EC" id="1.15.1.1"/>
    </reaction>
</comment>
<sequence length="197" mass="20957">LSSTSKPLKIFQALGICGCFGILCPTGTSRRVSDVTHIIGEIEGLAPGLHGFHVHELGDLTDGCTSTGPHFNPGNRPHGGPTDNIRHIGDLGSIEADEDGVARFSIRDRRVKILGPNSVIGRSFVVHADADDLGRGQGDKRPESIRTGNAGARLACGVIGRAAALITVCEVISNKVRNVLMVRDYESTFFRGPHLDN</sequence>
<evidence type="ECO:0000313" key="14">
    <source>
        <dbReference type="Proteomes" id="UP000053660"/>
    </source>
</evidence>
<dbReference type="CDD" id="cd00305">
    <property type="entry name" value="Cu-Zn_Superoxide_Dismutase"/>
    <property type="match status" value="1"/>
</dbReference>
<organism evidence="13 14">
    <name type="scientific">Oesophagostomum dentatum</name>
    <name type="common">Nodular worm</name>
    <dbReference type="NCBI Taxonomy" id="61180"/>
    <lineage>
        <taxon>Eukaryota</taxon>
        <taxon>Metazoa</taxon>
        <taxon>Ecdysozoa</taxon>
        <taxon>Nematoda</taxon>
        <taxon>Chromadorea</taxon>
        <taxon>Rhabditida</taxon>
        <taxon>Rhabditina</taxon>
        <taxon>Rhabditomorpha</taxon>
        <taxon>Strongyloidea</taxon>
        <taxon>Strongylidae</taxon>
        <taxon>Oesophagostomum</taxon>
    </lineage>
</organism>
<keyword evidence="7" id="KW-0049">Antioxidant</keyword>
<evidence type="ECO:0000259" key="12">
    <source>
        <dbReference type="Pfam" id="PF00080"/>
    </source>
</evidence>
<dbReference type="InterPro" id="IPR024134">
    <property type="entry name" value="SOD_Cu/Zn_/chaperone"/>
</dbReference>
<dbReference type="PROSITE" id="PS00087">
    <property type="entry name" value="SOD_CU_ZN_1"/>
    <property type="match status" value="1"/>
</dbReference>
<evidence type="ECO:0000256" key="6">
    <source>
        <dbReference type="ARBA" id="ARBA00022833"/>
    </source>
</evidence>
<keyword evidence="10" id="KW-1015">Disulfide bond</keyword>
<keyword evidence="5" id="KW-0479">Metal-binding</keyword>
<evidence type="ECO:0000313" key="13">
    <source>
        <dbReference type="EMBL" id="KHJ88394.1"/>
    </source>
</evidence>
<reference evidence="13 14" key="1">
    <citation type="submission" date="2014-03" db="EMBL/GenBank/DDBJ databases">
        <title>Draft genome of the hookworm Oesophagostomum dentatum.</title>
        <authorList>
            <person name="Mitreva M."/>
        </authorList>
    </citation>
    <scope>NUCLEOTIDE SEQUENCE [LARGE SCALE GENOMIC DNA]</scope>
    <source>
        <strain evidence="13 14">OD-Hann</strain>
    </source>
</reference>
<dbReference type="FunFam" id="2.60.40.200:FF:000003">
    <property type="entry name" value="Superoxide dismutase [Cu-Zn], chloroplastic"/>
    <property type="match status" value="1"/>
</dbReference>
<dbReference type="GO" id="GO:0005507">
    <property type="term" value="F:copper ion binding"/>
    <property type="evidence" value="ECO:0007669"/>
    <property type="project" value="InterPro"/>
</dbReference>
<evidence type="ECO:0000256" key="1">
    <source>
        <dbReference type="ARBA" id="ARBA00001935"/>
    </source>
</evidence>
<evidence type="ECO:0000256" key="3">
    <source>
        <dbReference type="ARBA" id="ARBA00010457"/>
    </source>
</evidence>